<dbReference type="GO" id="GO:0004896">
    <property type="term" value="F:cytokine receptor activity"/>
    <property type="evidence" value="ECO:0007669"/>
    <property type="project" value="TreeGrafter"/>
</dbReference>
<feature type="chain" id="PRO_5043877123" description="Fibronectin type-III domain-containing protein" evidence="2">
    <location>
        <begin position="20"/>
        <end position="321"/>
    </location>
</feature>
<organism evidence="4 5">
    <name type="scientific">Pleurodeles waltl</name>
    <name type="common">Iberian ribbed newt</name>
    <dbReference type="NCBI Taxonomy" id="8319"/>
    <lineage>
        <taxon>Eukaryota</taxon>
        <taxon>Metazoa</taxon>
        <taxon>Chordata</taxon>
        <taxon>Craniata</taxon>
        <taxon>Vertebrata</taxon>
        <taxon>Euteleostomi</taxon>
        <taxon>Amphibia</taxon>
        <taxon>Batrachia</taxon>
        <taxon>Caudata</taxon>
        <taxon>Salamandroidea</taxon>
        <taxon>Salamandridae</taxon>
        <taxon>Pleurodelinae</taxon>
        <taxon>Pleurodeles</taxon>
    </lineage>
</organism>
<sequence>MGKTLRVVCLLALLRALFAESLPKLPAPTNVTIKSYNLRQMLTWDPVLPLENSTVTYSVEYNSPIKYVVQYNTISRLSWNTITCEDATKTQCDFTNAVPLSWRIRLQVQATQGQLKSDWVETHEFQATRDTVVGPVSSLNVTPEYGSLFISYSAPFQGTPEDWYLEYELCYWKNKLATKDKACIDTKKIVHTLSNVEAWTEYCVEVIPRYITSRGKRRGKSSDVVCTETEATAFTRAGYIAILLFSLMLIVFGVGLGCFFLLHKFRKDFKHWLYPPFQIPEHIEEYLHDNCPNSYIEKLESQANEEDQYDKLSFVLSEAST</sequence>
<dbReference type="InterPro" id="IPR003961">
    <property type="entry name" value="FN3_dom"/>
</dbReference>
<feature type="signal peptide" evidence="2">
    <location>
        <begin position="1"/>
        <end position="19"/>
    </location>
</feature>
<dbReference type="InterPro" id="IPR036116">
    <property type="entry name" value="FN3_sf"/>
</dbReference>
<dbReference type="Proteomes" id="UP001066276">
    <property type="component" value="Chromosome 8"/>
</dbReference>
<evidence type="ECO:0000256" key="1">
    <source>
        <dbReference type="SAM" id="Phobius"/>
    </source>
</evidence>
<dbReference type="InterPro" id="IPR013783">
    <property type="entry name" value="Ig-like_fold"/>
</dbReference>
<dbReference type="EMBL" id="JANPWB010000012">
    <property type="protein sequence ID" value="KAJ1113200.1"/>
    <property type="molecule type" value="Genomic_DNA"/>
</dbReference>
<name>A0AAV7NE97_PLEWA</name>
<evidence type="ECO:0000256" key="2">
    <source>
        <dbReference type="SAM" id="SignalP"/>
    </source>
</evidence>
<accession>A0AAV7NE97</accession>
<protein>
    <recommendedName>
        <fullName evidence="3">Fibronectin type-III domain-containing protein</fullName>
    </recommendedName>
</protein>
<dbReference type="Gene3D" id="2.60.40.10">
    <property type="entry name" value="Immunoglobulins"/>
    <property type="match status" value="1"/>
</dbReference>
<dbReference type="PANTHER" id="PTHR20859:SF46">
    <property type="entry name" value="INTERFERON GAMMA RECEPTOR 2"/>
    <property type="match status" value="1"/>
</dbReference>
<dbReference type="Pfam" id="PF01108">
    <property type="entry name" value="Tissue_fac"/>
    <property type="match status" value="1"/>
</dbReference>
<dbReference type="CDD" id="cd00063">
    <property type="entry name" value="FN3"/>
    <property type="match status" value="1"/>
</dbReference>
<comment type="caution">
    <text evidence="4">The sequence shown here is derived from an EMBL/GenBank/DDBJ whole genome shotgun (WGS) entry which is preliminary data.</text>
</comment>
<dbReference type="AlphaFoldDB" id="A0AAV7NE97"/>
<keyword evidence="2" id="KW-0732">Signal</keyword>
<dbReference type="PANTHER" id="PTHR20859">
    <property type="entry name" value="INTERFERON/INTERLEUKIN RECEPTOR"/>
    <property type="match status" value="1"/>
</dbReference>
<dbReference type="InterPro" id="IPR050650">
    <property type="entry name" value="Type-II_Cytokine-TF_Rcpt"/>
</dbReference>
<keyword evidence="1" id="KW-1133">Transmembrane helix</keyword>
<gene>
    <name evidence="4" type="ORF">NDU88_001455</name>
</gene>
<keyword evidence="1" id="KW-0812">Transmembrane</keyword>
<proteinExistence type="predicted"/>
<evidence type="ECO:0000313" key="4">
    <source>
        <dbReference type="EMBL" id="KAJ1113200.1"/>
    </source>
</evidence>
<dbReference type="InterPro" id="IPR015373">
    <property type="entry name" value="Interferon/interleukin_rcp_dom"/>
</dbReference>
<dbReference type="PROSITE" id="PS50853">
    <property type="entry name" value="FN3"/>
    <property type="match status" value="1"/>
</dbReference>
<feature type="domain" description="Fibronectin type-III" evidence="3">
    <location>
        <begin position="132"/>
        <end position="232"/>
    </location>
</feature>
<dbReference type="Pfam" id="PF09294">
    <property type="entry name" value="Interfer-bind"/>
    <property type="match status" value="1"/>
</dbReference>
<reference evidence="4" key="1">
    <citation type="journal article" date="2022" name="bioRxiv">
        <title>Sequencing and chromosome-scale assembly of the giantPleurodeles waltlgenome.</title>
        <authorList>
            <person name="Brown T."/>
            <person name="Elewa A."/>
            <person name="Iarovenko S."/>
            <person name="Subramanian E."/>
            <person name="Araus A.J."/>
            <person name="Petzold A."/>
            <person name="Susuki M."/>
            <person name="Suzuki K.-i.T."/>
            <person name="Hayashi T."/>
            <person name="Toyoda A."/>
            <person name="Oliveira C."/>
            <person name="Osipova E."/>
            <person name="Leigh N.D."/>
            <person name="Simon A."/>
            <person name="Yun M.H."/>
        </authorList>
    </citation>
    <scope>NUCLEOTIDE SEQUENCE</scope>
    <source>
        <strain evidence="4">20211129_DDA</strain>
        <tissue evidence="4">Liver</tissue>
    </source>
</reference>
<evidence type="ECO:0000259" key="3">
    <source>
        <dbReference type="PROSITE" id="PS50853"/>
    </source>
</evidence>
<dbReference type="GO" id="GO:0005886">
    <property type="term" value="C:plasma membrane"/>
    <property type="evidence" value="ECO:0007669"/>
    <property type="project" value="TreeGrafter"/>
</dbReference>
<keyword evidence="1" id="KW-0472">Membrane</keyword>
<keyword evidence="5" id="KW-1185">Reference proteome</keyword>
<feature type="transmembrane region" description="Helical" evidence="1">
    <location>
        <begin position="239"/>
        <end position="262"/>
    </location>
</feature>
<dbReference type="SUPFAM" id="SSF49265">
    <property type="entry name" value="Fibronectin type III"/>
    <property type="match status" value="2"/>
</dbReference>
<evidence type="ECO:0000313" key="5">
    <source>
        <dbReference type="Proteomes" id="UP001066276"/>
    </source>
</evidence>